<sequence>MGTIKHILVAATAAATLASAGIGPAAASTFATAILDISNFRLLHSNGAVYRNTDFSRLTSVNDAQATASLNSLFANSSSSGPRPDVTHQCVGSCLTFAENSFAHGGANALFALPGSFGFADQRFQGSGISINGAPAGAHAQTRADVATLRNNQFATGNSSVGSSNTMVFTLAGSDTMTVAFDATPYAMAYLTPGSRPVTSAAARMSWSINVVDLKTGNSVFAFAPAEINGLGSVSRTDGMAGLSSFNEVGQVFSFQASTPKLLTGRSYQVTVQQSAIVMALQQEELPEPGSLAVFLSGLIVMWSAMYLRVEAGKSRCENWI</sequence>
<evidence type="ECO:0000256" key="1">
    <source>
        <dbReference type="SAM" id="SignalP"/>
    </source>
</evidence>
<dbReference type="RefSeq" id="WP_107142802.1">
    <property type="nucleotide sequence ID" value="NZ_CP028324.1"/>
</dbReference>
<dbReference type="NCBIfam" id="NF041538">
    <property type="entry name" value="PEP_EDSA_1"/>
    <property type="match status" value="1"/>
</dbReference>
<accession>A0A2R4CCU4</accession>
<reference evidence="2 3" key="1">
    <citation type="submission" date="2018-03" db="EMBL/GenBank/DDBJ databases">
        <title>Massilia armeniaca sp. nov., isolated from desert soil.</title>
        <authorList>
            <person name="Huang H."/>
            <person name="Ren M."/>
        </authorList>
    </citation>
    <scope>NUCLEOTIDE SEQUENCE [LARGE SCALE GENOMIC DNA]</scope>
    <source>
        <strain evidence="2 3">ZMN-3</strain>
    </source>
</reference>
<gene>
    <name evidence="2" type="ORF">C9I28_18780</name>
</gene>
<protein>
    <recommendedName>
        <fullName evidence="4">PEP-CTERM sorting domain-containing protein</fullName>
    </recommendedName>
</protein>
<dbReference type="OrthoDB" id="8771809at2"/>
<dbReference type="EMBL" id="CP028324">
    <property type="protein sequence ID" value="AVR97457.1"/>
    <property type="molecule type" value="Genomic_DNA"/>
</dbReference>
<evidence type="ECO:0000313" key="2">
    <source>
        <dbReference type="EMBL" id="AVR97457.1"/>
    </source>
</evidence>
<feature type="signal peptide" evidence="1">
    <location>
        <begin position="1"/>
        <end position="20"/>
    </location>
</feature>
<evidence type="ECO:0000313" key="3">
    <source>
        <dbReference type="Proteomes" id="UP000240505"/>
    </source>
</evidence>
<organism evidence="2 3">
    <name type="scientific">Pseudoduganella armeniaca</name>
    <dbReference type="NCBI Taxonomy" id="2072590"/>
    <lineage>
        <taxon>Bacteria</taxon>
        <taxon>Pseudomonadati</taxon>
        <taxon>Pseudomonadota</taxon>
        <taxon>Betaproteobacteria</taxon>
        <taxon>Burkholderiales</taxon>
        <taxon>Oxalobacteraceae</taxon>
        <taxon>Telluria group</taxon>
        <taxon>Pseudoduganella</taxon>
    </lineage>
</organism>
<name>A0A2R4CCU4_9BURK</name>
<dbReference type="InterPro" id="IPR048213">
    <property type="entry name" value="EDSA_1-like"/>
</dbReference>
<evidence type="ECO:0008006" key="4">
    <source>
        <dbReference type="Google" id="ProtNLM"/>
    </source>
</evidence>
<feature type="chain" id="PRO_5015337737" description="PEP-CTERM sorting domain-containing protein" evidence="1">
    <location>
        <begin position="21"/>
        <end position="321"/>
    </location>
</feature>
<keyword evidence="3" id="KW-1185">Reference proteome</keyword>
<dbReference type="KEGG" id="masz:C9I28_18780"/>
<dbReference type="Proteomes" id="UP000240505">
    <property type="component" value="Chromosome"/>
</dbReference>
<keyword evidence="1" id="KW-0732">Signal</keyword>
<proteinExistence type="predicted"/>
<dbReference type="AlphaFoldDB" id="A0A2R4CCU4"/>